<feature type="region of interest" description="Disordered" evidence="1">
    <location>
        <begin position="81"/>
        <end position="105"/>
    </location>
</feature>
<protein>
    <recommendedName>
        <fullName evidence="4">Reverse transcriptase domain-containing protein</fullName>
    </recommendedName>
</protein>
<reference evidence="2 3" key="1">
    <citation type="journal article" date="2023" name="Plants (Basel)">
        <title>Bridging the Gap: Combining Genomics and Transcriptomics Approaches to Understand Stylosanthes scabra, an Orphan Legume from the Brazilian Caatinga.</title>
        <authorList>
            <person name="Ferreira-Neto J.R.C."/>
            <person name="da Silva M.D."/>
            <person name="Binneck E."/>
            <person name="de Melo N.F."/>
            <person name="da Silva R.H."/>
            <person name="de Melo A.L.T.M."/>
            <person name="Pandolfi V."/>
            <person name="Bustamante F.O."/>
            <person name="Brasileiro-Vidal A.C."/>
            <person name="Benko-Iseppon A.M."/>
        </authorList>
    </citation>
    <scope>NUCLEOTIDE SEQUENCE [LARGE SCALE GENOMIC DNA]</scope>
    <source>
        <tissue evidence="2">Leaves</tissue>
    </source>
</reference>
<evidence type="ECO:0000313" key="3">
    <source>
        <dbReference type="Proteomes" id="UP001341840"/>
    </source>
</evidence>
<accession>A0ABU6RV59</accession>
<organism evidence="2 3">
    <name type="scientific">Stylosanthes scabra</name>
    <dbReference type="NCBI Taxonomy" id="79078"/>
    <lineage>
        <taxon>Eukaryota</taxon>
        <taxon>Viridiplantae</taxon>
        <taxon>Streptophyta</taxon>
        <taxon>Embryophyta</taxon>
        <taxon>Tracheophyta</taxon>
        <taxon>Spermatophyta</taxon>
        <taxon>Magnoliopsida</taxon>
        <taxon>eudicotyledons</taxon>
        <taxon>Gunneridae</taxon>
        <taxon>Pentapetalae</taxon>
        <taxon>rosids</taxon>
        <taxon>fabids</taxon>
        <taxon>Fabales</taxon>
        <taxon>Fabaceae</taxon>
        <taxon>Papilionoideae</taxon>
        <taxon>50 kb inversion clade</taxon>
        <taxon>dalbergioids sensu lato</taxon>
        <taxon>Dalbergieae</taxon>
        <taxon>Pterocarpus clade</taxon>
        <taxon>Stylosanthes</taxon>
    </lineage>
</organism>
<gene>
    <name evidence="2" type="ORF">PIB30_092216</name>
</gene>
<evidence type="ECO:0008006" key="4">
    <source>
        <dbReference type="Google" id="ProtNLM"/>
    </source>
</evidence>
<evidence type="ECO:0000313" key="2">
    <source>
        <dbReference type="EMBL" id="MED6127872.1"/>
    </source>
</evidence>
<sequence length="217" mass="25196">FDNYTPLVASITEIYHQVSEKGVLPKARSLKGRTQNAKNRSLYCDYHQGYGHNTQDCYDLKDAIEQAIRDGKLNDFVQIIREPRTSDRERSPKSESRNPRSRRDDDELIMEIAVITGSRAPEKSKSALKKDLKVLATMQTPSIISDDHIRKRRLYPQPGRFRCTNGDLGQTRPRFGSQNPGRHWCRLEHHVPKRLRRPRIQEHKLENPPARSYGAQR</sequence>
<evidence type="ECO:0000256" key="1">
    <source>
        <dbReference type="SAM" id="MobiDB-lite"/>
    </source>
</evidence>
<dbReference type="Proteomes" id="UP001341840">
    <property type="component" value="Unassembled WGS sequence"/>
</dbReference>
<keyword evidence="3" id="KW-1185">Reference proteome</keyword>
<feature type="non-terminal residue" evidence="2">
    <location>
        <position position="1"/>
    </location>
</feature>
<feature type="region of interest" description="Disordered" evidence="1">
    <location>
        <begin position="195"/>
        <end position="217"/>
    </location>
</feature>
<comment type="caution">
    <text evidence="2">The sequence shown here is derived from an EMBL/GenBank/DDBJ whole genome shotgun (WGS) entry which is preliminary data.</text>
</comment>
<dbReference type="EMBL" id="JASCZI010032095">
    <property type="protein sequence ID" value="MED6127872.1"/>
    <property type="molecule type" value="Genomic_DNA"/>
</dbReference>
<name>A0ABU6RV59_9FABA</name>
<proteinExistence type="predicted"/>